<dbReference type="Proteomes" id="UP001057877">
    <property type="component" value="Chromosome"/>
</dbReference>
<dbReference type="Gene3D" id="1.10.150.240">
    <property type="entry name" value="Putative phosphatase, domain 2"/>
    <property type="match status" value="1"/>
</dbReference>
<dbReference type="GO" id="GO:0016787">
    <property type="term" value="F:hydrolase activity"/>
    <property type="evidence" value="ECO:0007669"/>
    <property type="project" value="UniProtKB-KW"/>
</dbReference>
<dbReference type="InterPro" id="IPR023198">
    <property type="entry name" value="PGP-like_dom2"/>
</dbReference>
<dbReference type="InterPro" id="IPR023214">
    <property type="entry name" value="HAD_sf"/>
</dbReference>
<dbReference type="SUPFAM" id="SSF56784">
    <property type="entry name" value="HAD-like"/>
    <property type="match status" value="1"/>
</dbReference>
<dbReference type="InterPro" id="IPR036412">
    <property type="entry name" value="HAD-like_sf"/>
</dbReference>
<dbReference type="Gene3D" id="3.40.50.1000">
    <property type="entry name" value="HAD superfamily/HAD-like"/>
    <property type="match status" value="1"/>
</dbReference>
<dbReference type="SFLD" id="SFLDS00003">
    <property type="entry name" value="Haloacid_Dehalogenase"/>
    <property type="match status" value="1"/>
</dbReference>
<reference evidence="1" key="1">
    <citation type="submission" date="2022-01" db="EMBL/GenBank/DDBJ databases">
        <title>Paenibacillus spongiae sp. nov., isolated from marine sponge.</title>
        <authorList>
            <person name="Li Z."/>
            <person name="Zhang M."/>
        </authorList>
    </citation>
    <scope>NUCLEOTIDE SEQUENCE</scope>
    <source>
        <strain evidence="1">PHS-Z3</strain>
    </source>
</reference>
<gene>
    <name evidence="1" type="ORF">L1F29_27045</name>
</gene>
<proteinExistence type="predicted"/>
<dbReference type="PANTHER" id="PTHR43434">
    <property type="entry name" value="PHOSPHOGLYCOLATE PHOSPHATASE"/>
    <property type="match status" value="1"/>
</dbReference>
<dbReference type="InterPro" id="IPR050155">
    <property type="entry name" value="HAD-like_hydrolase_sf"/>
</dbReference>
<dbReference type="NCBIfam" id="TIGR01509">
    <property type="entry name" value="HAD-SF-IA-v3"/>
    <property type="match status" value="1"/>
</dbReference>
<evidence type="ECO:0000313" key="2">
    <source>
        <dbReference type="Proteomes" id="UP001057877"/>
    </source>
</evidence>
<dbReference type="Pfam" id="PF00702">
    <property type="entry name" value="Hydrolase"/>
    <property type="match status" value="1"/>
</dbReference>
<name>A0ABY5S650_9BACL</name>
<dbReference type="PANTHER" id="PTHR43434:SF22">
    <property type="entry name" value="PHOSPHOGLYCOLATE PHOSPHATASE"/>
    <property type="match status" value="1"/>
</dbReference>
<dbReference type="PRINTS" id="PR00413">
    <property type="entry name" value="HADHALOGNASE"/>
</dbReference>
<accession>A0ABY5S650</accession>
<keyword evidence="1" id="KW-0378">Hydrolase</keyword>
<dbReference type="EMBL" id="CP091430">
    <property type="protein sequence ID" value="UVI29060.1"/>
    <property type="molecule type" value="Genomic_DNA"/>
</dbReference>
<dbReference type="RefSeq" id="WP_258385149.1">
    <property type="nucleotide sequence ID" value="NZ_CP091430.1"/>
</dbReference>
<protein>
    <submittedName>
        <fullName evidence="1">HAD family hydrolase</fullName>
    </submittedName>
</protein>
<organism evidence="1 2">
    <name type="scientific">Paenibacillus spongiae</name>
    <dbReference type="NCBI Taxonomy" id="2909671"/>
    <lineage>
        <taxon>Bacteria</taxon>
        <taxon>Bacillati</taxon>
        <taxon>Bacillota</taxon>
        <taxon>Bacilli</taxon>
        <taxon>Bacillales</taxon>
        <taxon>Paenibacillaceae</taxon>
        <taxon>Paenibacillus</taxon>
    </lineage>
</organism>
<dbReference type="NCBIfam" id="TIGR01549">
    <property type="entry name" value="HAD-SF-IA-v1"/>
    <property type="match status" value="1"/>
</dbReference>
<evidence type="ECO:0000313" key="1">
    <source>
        <dbReference type="EMBL" id="UVI29060.1"/>
    </source>
</evidence>
<dbReference type="InterPro" id="IPR006439">
    <property type="entry name" value="HAD-SF_hydro_IA"/>
</dbReference>
<dbReference type="SFLD" id="SFLDG01129">
    <property type="entry name" value="C1.5:_HAD__Beta-PGM__Phosphata"/>
    <property type="match status" value="1"/>
</dbReference>
<keyword evidence="2" id="KW-1185">Reference proteome</keyword>
<sequence length="283" mass="31494">MREHSPKGDALLRVEGKAYPVRAILFDKDGTLLDFIGLWGSWSELLIRNIAILLQEQYNIHASPESLAMLLGISCDESGKVVDYDRAGLLSTGTNFKVKTLLAEHIRDLGVPAMDAERCMEECIRRTNGEIERLRPVQARCSLVDFLDQCSSSKLSMAVVTADDTEDAIKHLEWLGIRHYFREVIGSDAVLRGKPHPDLVELACNRLGVSPAEAAVMGDTEHDMRMGRAAGAAVTIAILPEESTEADITREREYYRNADAFITSYEQCRIDNHLVEESASSTR</sequence>